<proteinExistence type="predicted"/>
<dbReference type="InterPro" id="IPR008254">
    <property type="entry name" value="Flavodoxin/NO_synth"/>
</dbReference>
<feature type="region of interest" description="Disordered" evidence="1">
    <location>
        <begin position="68"/>
        <end position="119"/>
    </location>
</feature>
<protein>
    <recommendedName>
        <fullName evidence="2">Flavodoxin-like domain-containing protein</fullName>
    </recommendedName>
</protein>
<evidence type="ECO:0000313" key="4">
    <source>
        <dbReference type="Proteomes" id="UP001501285"/>
    </source>
</evidence>
<dbReference type="Proteomes" id="UP001501285">
    <property type="component" value="Unassembled WGS sequence"/>
</dbReference>
<dbReference type="EMBL" id="BAAANB010000021">
    <property type="protein sequence ID" value="GAA2037674.1"/>
    <property type="molecule type" value="Genomic_DNA"/>
</dbReference>
<gene>
    <name evidence="3" type="ORF">GCM10009740_32000</name>
</gene>
<accession>A0ABN3P2V8</accession>
<dbReference type="PANTHER" id="PTHR39201:SF1">
    <property type="entry name" value="FLAVODOXIN-LIKE DOMAIN-CONTAINING PROTEIN"/>
    <property type="match status" value="1"/>
</dbReference>
<sequence>MGNTEVLARMIAQRLSCDIHRIEALDPYPRGYDQTVARNVREQDADARPGIANRLASVWDYDDVLLGSPIWNARPPMRSATQTRPSPRGSPASSFRQEPRHDRHPRDCPPAPPPTRRGG</sequence>
<evidence type="ECO:0000259" key="2">
    <source>
        <dbReference type="Pfam" id="PF12682"/>
    </source>
</evidence>
<evidence type="ECO:0000256" key="1">
    <source>
        <dbReference type="SAM" id="MobiDB-lite"/>
    </source>
</evidence>
<dbReference type="PANTHER" id="PTHR39201">
    <property type="entry name" value="EXPORTED PROTEIN-RELATED"/>
    <property type="match status" value="1"/>
</dbReference>
<reference evidence="3 4" key="1">
    <citation type="journal article" date="2019" name="Int. J. Syst. Evol. Microbiol.">
        <title>The Global Catalogue of Microorganisms (GCM) 10K type strain sequencing project: providing services to taxonomists for standard genome sequencing and annotation.</title>
        <authorList>
            <consortium name="The Broad Institute Genomics Platform"/>
            <consortium name="The Broad Institute Genome Sequencing Center for Infectious Disease"/>
            <person name="Wu L."/>
            <person name="Ma J."/>
        </authorList>
    </citation>
    <scope>NUCLEOTIDE SEQUENCE [LARGE SCALE GENOMIC DNA]</scope>
    <source>
        <strain evidence="3 4">JCM 14283</strain>
    </source>
</reference>
<name>A0ABN3P2V8_9MICO</name>
<feature type="compositionally biased region" description="Polar residues" evidence="1">
    <location>
        <begin position="79"/>
        <end position="96"/>
    </location>
</feature>
<organism evidence="3 4">
    <name type="scientific">Terrabacter terrae</name>
    <dbReference type="NCBI Taxonomy" id="318434"/>
    <lineage>
        <taxon>Bacteria</taxon>
        <taxon>Bacillati</taxon>
        <taxon>Actinomycetota</taxon>
        <taxon>Actinomycetes</taxon>
        <taxon>Micrococcales</taxon>
        <taxon>Intrasporangiaceae</taxon>
        <taxon>Terrabacter</taxon>
    </lineage>
</organism>
<feature type="domain" description="Flavodoxin-like" evidence="2">
    <location>
        <begin position="2"/>
        <end position="73"/>
    </location>
</feature>
<feature type="compositionally biased region" description="Pro residues" evidence="1">
    <location>
        <begin position="108"/>
        <end position="119"/>
    </location>
</feature>
<evidence type="ECO:0000313" key="3">
    <source>
        <dbReference type="EMBL" id="GAA2037674.1"/>
    </source>
</evidence>
<dbReference type="RefSeq" id="WP_343993130.1">
    <property type="nucleotide sequence ID" value="NZ_BAAANB010000021.1"/>
</dbReference>
<feature type="compositionally biased region" description="Basic and acidic residues" evidence="1">
    <location>
        <begin position="97"/>
        <end position="107"/>
    </location>
</feature>
<dbReference type="InterPro" id="IPR029039">
    <property type="entry name" value="Flavoprotein-like_sf"/>
</dbReference>
<dbReference type="Gene3D" id="3.40.50.360">
    <property type="match status" value="1"/>
</dbReference>
<comment type="caution">
    <text evidence="3">The sequence shown here is derived from an EMBL/GenBank/DDBJ whole genome shotgun (WGS) entry which is preliminary data.</text>
</comment>
<keyword evidence="4" id="KW-1185">Reference proteome</keyword>
<dbReference type="SUPFAM" id="SSF52218">
    <property type="entry name" value="Flavoproteins"/>
    <property type="match status" value="1"/>
</dbReference>
<dbReference type="Pfam" id="PF12682">
    <property type="entry name" value="Flavodoxin_4"/>
    <property type="match status" value="1"/>
</dbReference>